<reference evidence="2" key="2">
    <citation type="submission" date="2023-05" db="EMBL/GenBank/DDBJ databases">
        <authorList>
            <person name="Fouks B."/>
        </authorList>
    </citation>
    <scope>NUCLEOTIDE SEQUENCE</scope>
    <source>
        <strain evidence="2">Stay&amp;Tobe</strain>
        <tissue evidence="2">Testes</tissue>
    </source>
</reference>
<comment type="caution">
    <text evidence="2">The sequence shown here is derived from an EMBL/GenBank/DDBJ whole genome shotgun (WGS) entry which is preliminary data.</text>
</comment>
<dbReference type="EMBL" id="JASPKZ010008876">
    <property type="protein sequence ID" value="KAJ9578485.1"/>
    <property type="molecule type" value="Genomic_DNA"/>
</dbReference>
<keyword evidence="1" id="KW-1133">Transmembrane helix</keyword>
<keyword evidence="1" id="KW-0812">Transmembrane</keyword>
<protein>
    <submittedName>
        <fullName evidence="2">Uncharacterized protein</fullName>
    </submittedName>
</protein>
<reference evidence="2" key="1">
    <citation type="journal article" date="2023" name="IScience">
        <title>Live-bearing cockroach genome reveals convergent evolutionary mechanisms linked to viviparity in insects and beyond.</title>
        <authorList>
            <person name="Fouks B."/>
            <person name="Harrison M.C."/>
            <person name="Mikhailova A.A."/>
            <person name="Marchal E."/>
            <person name="English S."/>
            <person name="Carruthers M."/>
            <person name="Jennings E.C."/>
            <person name="Chiamaka E.L."/>
            <person name="Frigard R.A."/>
            <person name="Pippel M."/>
            <person name="Attardo G.M."/>
            <person name="Benoit J.B."/>
            <person name="Bornberg-Bauer E."/>
            <person name="Tobe S.S."/>
        </authorList>
    </citation>
    <scope>NUCLEOTIDE SEQUENCE</scope>
    <source>
        <strain evidence="2">Stay&amp;Tobe</strain>
    </source>
</reference>
<feature type="transmembrane region" description="Helical" evidence="1">
    <location>
        <begin position="6"/>
        <end position="31"/>
    </location>
</feature>
<evidence type="ECO:0000313" key="3">
    <source>
        <dbReference type="Proteomes" id="UP001233999"/>
    </source>
</evidence>
<feature type="transmembrane region" description="Helical" evidence="1">
    <location>
        <begin position="51"/>
        <end position="76"/>
    </location>
</feature>
<feature type="non-terminal residue" evidence="2">
    <location>
        <position position="1"/>
    </location>
</feature>
<evidence type="ECO:0000256" key="1">
    <source>
        <dbReference type="SAM" id="Phobius"/>
    </source>
</evidence>
<organism evidence="2 3">
    <name type="scientific">Diploptera punctata</name>
    <name type="common">Pacific beetle cockroach</name>
    <dbReference type="NCBI Taxonomy" id="6984"/>
    <lineage>
        <taxon>Eukaryota</taxon>
        <taxon>Metazoa</taxon>
        <taxon>Ecdysozoa</taxon>
        <taxon>Arthropoda</taxon>
        <taxon>Hexapoda</taxon>
        <taxon>Insecta</taxon>
        <taxon>Pterygota</taxon>
        <taxon>Neoptera</taxon>
        <taxon>Polyneoptera</taxon>
        <taxon>Dictyoptera</taxon>
        <taxon>Blattodea</taxon>
        <taxon>Blaberoidea</taxon>
        <taxon>Blaberidae</taxon>
        <taxon>Diplopterinae</taxon>
        <taxon>Diploptera</taxon>
    </lineage>
</organism>
<gene>
    <name evidence="2" type="ORF">L9F63_005305</name>
</gene>
<name>A0AAD8E5Y1_DIPPU</name>
<dbReference type="AlphaFoldDB" id="A0AAD8E5Y1"/>
<feature type="non-terminal residue" evidence="2">
    <location>
        <position position="165"/>
    </location>
</feature>
<evidence type="ECO:0000313" key="2">
    <source>
        <dbReference type="EMBL" id="KAJ9578485.1"/>
    </source>
</evidence>
<keyword evidence="3" id="KW-1185">Reference proteome</keyword>
<proteinExistence type="predicted"/>
<dbReference type="Proteomes" id="UP001233999">
    <property type="component" value="Unassembled WGS sequence"/>
</dbReference>
<keyword evidence="1" id="KW-0472">Membrane</keyword>
<accession>A0AAD8E5Y1</accession>
<feature type="transmembrane region" description="Helical" evidence="1">
    <location>
        <begin position="82"/>
        <end position="110"/>
    </location>
</feature>
<sequence>FWHVNVLSHFVIPLAQISPGFILYNVSLYSIPCGRLVAFPSIIPLFRAYNLLAFLSIIPLFRAYNLLAFLSIIPLFRAYNLLAFLSIIPLFRAYNLLAFLSIIPLFRAYIQSWRAVRREDYLRLLRTTVCFPLLPPLGVSKHLYSLPTSLFFFSSFLQNRIDLFL</sequence>